<comment type="caution">
    <text evidence="1">The sequence shown here is derived from an EMBL/GenBank/DDBJ whole genome shotgun (WGS) entry which is preliminary data.</text>
</comment>
<dbReference type="CTD" id="9825328"/>
<protein>
    <submittedName>
        <fullName evidence="1">Uncharacterized protein</fullName>
    </submittedName>
</protein>
<gene>
    <name evidence="1" type="ORF">GCK72_000121</name>
</gene>
<accession>A0A6A5HLA3</accession>
<organism evidence="1 2">
    <name type="scientific">Caenorhabditis remanei</name>
    <name type="common">Caenorhabditis vulgaris</name>
    <dbReference type="NCBI Taxonomy" id="31234"/>
    <lineage>
        <taxon>Eukaryota</taxon>
        <taxon>Metazoa</taxon>
        <taxon>Ecdysozoa</taxon>
        <taxon>Nematoda</taxon>
        <taxon>Chromadorea</taxon>
        <taxon>Rhabditida</taxon>
        <taxon>Rhabditina</taxon>
        <taxon>Rhabditomorpha</taxon>
        <taxon>Rhabditoidea</taxon>
        <taxon>Rhabditidae</taxon>
        <taxon>Peloderinae</taxon>
        <taxon>Caenorhabditis</taxon>
    </lineage>
</organism>
<dbReference type="KEGG" id="crq:GCK72_000121"/>
<dbReference type="RefSeq" id="XP_053590924.1">
    <property type="nucleotide sequence ID" value="XM_053722279.1"/>
</dbReference>
<dbReference type="Proteomes" id="UP000483820">
    <property type="component" value="Chromosome I"/>
</dbReference>
<name>A0A6A5HLA3_CAERE</name>
<evidence type="ECO:0000313" key="1">
    <source>
        <dbReference type="EMBL" id="KAF1768309.1"/>
    </source>
</evidence>
<dbReference type="AlphaFoldDB" id="A0A6A5HLA3"/>
<dbReference type="EMBL" id="WUAV01000001">
    <property type="protein sequence ID" value="KAF1768309.1"/>
    <property type="molecule type" value="Genomic_DNA"/>
</dbReference>
<dbReference type="GeneID" id="9825328"/>
<reference evidence="1 2" key="1">
    <citation type="submission" date="2019-12" db="EMBL/GenBank/DDBJ databases">
        <title>Chromosome-level assembly of the Caenorhabditis remanei genome.</title>
        <authorList>
            <person name="Teterina A.A."/>
            <person name="Willis J.H."/>
            <person name="Phillips P.C."/>
        </authorList>
    </citation>
    <scope>NUCLEOTIDE SEQUENCE [LARGE SCALE GENOMIC DNA]</scope>
    <source>
        <strain evidence="1 2">PX506</strain>
        <tissue evidence="1">Whole organism</tissue>
    </source>
</reference>
<evidence type="ECO:0000313" key="2">
    <source>
        <dbReference type="Proteomes" id="UP000483820"/>
    </source>
</evidence>
<sequence length="125" mass="14457">MGIMEIFELSQVSRRVLNLLKLSRIPVARSVNVLIGKMDSIFFYELGSSTKKDFAIDFVEKPQSITGQMKINNICIDVRSKYTVELETIDCENGRDFRNKDGQLATVVHYSKFLVFLVWNDRFPE</sequence>
<proteinExistence type="predicted"/>